<proteinExistence type="predicted"/>
<dbReference type="AlphaFoldDB" id="A9KFR4"/>
<protein>
    <submittedName>
        <fullName evidence="1">Uncharacterized protein</fullName>
    </submittedName>
</protein>
<gene>
    <name evidence="1" type="ordered locus">CBUD_1299</name>
</gene>
<sequence length="734" mass="82004">MRRKKESSERLSKRNKVPVTLKELRARLSELEQWIAQEKKLVDFPNIWSFLEGKVEEGEWEGVNGFWLMVYEGLRGKATLLEALAVYLEGPAKNDINASHLKASPRGEDREAGENVLCLIACAAGKRHPAMLNALVDQVKDLPSEDLLLLLKETAKGRNVAGVNTLWLIACAAVKGHPAMLNALADRIKELSIEHLPLLLKETAQEAEGARRNTLWVIACAASHGHSAMLNALSDGVKKLSAQDLLLLLKETAQAGGATGQNTLWEIACAAVNGHAAMLNALAGRIKELSKELSIEKLWLLLKETAQAGGDAGRNTLWLIAWAAVKGHPAMLNALADRIKELSIENLLLLLEETAQAGDATGHNTLWLIAWAAVKGHPAMLNALVMHIKNLKPEEISDLLQKRPEGGVMAGENGLRLIVKVAQSGHVEMLNAVAKKLMQLPRDKRSKLLTPEPENSTFEMLISVAARELKTQEFELLLPDCFTDQFDLPASEDNYMQKIFPLMKEVNELISTPQASVESLEENEEPTVINPVDKQKLEFILDQVTQIETTKAKTNLLSFILFKLQHRINPTFMIKILVPLIRTEPKYSNNPQIKQLYLENKFSIITNIKNKRHEIESHLLDAFKVLKLGEESLDESLYSTLDHFIMQVFNYNQIGLDIDQAEKIRSHILAHCDQNVTALPYEIFTGMVITKAKDFLKTNSAPQRATRFGMFSLSGKQTEEWLRDHDFSGEFELN</sequence>
<dbReference type="Proteomes" id="UP000008555">
    <property type="component" value="Chromosome"/>
</dbReference>
<evidence type="ECO:0000313" key="2">
    <source>
        <dbReference type="Proteomes" id="UP000008555"/>
    </source>
</evidence>
<dbReference type="KEGG" id="cbd:CBUD_1299"/>
<dbReference type="EMBL" id="CP000733">
    <property type="protein sequence ID" value="ABS77953.1"/>
    <property type="molecule type" value="Genomic_DNA"/>
</dbReference>
<dbReference type="HOGENOM" id="CLU_024734_0_0_6"/>
<accession>A9KFR4</accession>
<dbReference type="RefSeq" id="WP_011997025.1">
    <property type="nucleotide sequence ID" value="NC_009727.1"/>
</dbReference>
<evidence type="ECO:0000313" key="1">
    <source>
        <dbReference type="EMBL" id="ABS77953.1"/>
    </source>
</evidence>
<name>A9KFR4_COXBN</name>
<reference evidence="1 2" key="1">
    <citation type="journal article" date="2009" name="Infect. Immun.">
        <title>Comparative genomics reveal extensive transposon-mediated genomic plasticity and diversity among potential effector proteins within the genus Coxiella.</title>
        <authorList>
            <person name="Beare P.A."/>
            <person name="Unsworth N."/>
            <person name="Andoh M."/>
            <person name="Voth D.E."/>
            <person name="Omsland A."/>
            <person name="Gilk S.D."/>
            <person name="Williams K.P."/>
            <person name="Sobral B.W."/>
            <person name="Kupko J.J.III."/>
            <person name="Porcella S.F."/>
            <person name="Samuel J.E."/>
            <person name="Heinzen R.A."/>
        </authorList>
    </citation>
    <scope>NUCLEOTIDE SEQUENCE [LARGE SCALE GENOMIC DNA]</scope>
    <source>
        <strain evidence="1 2">Dugway 5J108-111</strain>
    </source>
</reference>
<organism evidence="1 2">
    <name type="scientific">Coxiella burnetii (strain Dugway 5J108-111)</name>
    <dbReference type="NCBI Taxonomy" id="434922"/>
    <lineage>
        <taxon>Bacteria</taxon>
        <taxon>Pseudomonadati</taxon>
        <taxon>Pseudomonadota</taxon>
        <taxon>Gammaproteobacteria</taxon>
        <taxon>Legionellales</taxon>
        <taxon>Coxiellaceae</taxon>
        <taxon>Coxiella</taxon>
    </lineage>
</organism>